<dbReference type="Proteomes" id="UP000298050">
    <property type="component" value="Unassembled WGS sequence"/>
</dbReference>
<dbReference type="Gene3D" id="3.20.20.10">
    <property type="entry name" value="Alanine racemase"/>
    <property type="match status" value="1"/>
</dbReference>
<feature type="modified residue" description="N6-(pyridoxal phosphate)lysine" evidence="8">
    <location>
        <position position="62"/>
    </location>
</feature>
<dbReference type="InterPro" id="IPR022643">
    <property type="entry name" value="De-COase2_C"/>
</dbReference>
<evidence type="ECO:0000256" key="9">
    <source>
        <dbReference type="RuleBase" id="RU003737"/>
    </source>
</evidence>
<dbReference type="InterPro" id="IPR022653">
    <property type="entry name" value="De-COase2_pyr-phos_BS"/>
</dbReference>
<comment type="pathway">
    <text evidence="5">Amine and polyamine biosynthesis; putrescine biosynthesis via L-ornithine pathway; putrescine from L-ornithine: step 1/1.</text>
</comment>
<dbReference type="InterPro" id="IPR022644">
    <property type="entry name" value="De-COase2_N"/>
</dbReference>
<dbReference type="GO" id="GO:0033387">
    <property type="term" value="P:putrescine biosynthetic process from arginine, via ornithine"/>
    <property type="evidence" value="ECO:0007669"/>
    <property type="project" value="TreeGrafter"/>
</dbReference>
<gene>
    <name evidence="12" type="ORF">E4634_05735</name>
</gene>
<dbReference type="GO" id="GO:0004586">
    <property type="term" value="F:ornithine decarboxylase activity"/>
    <property type="evidence" value="ECO:0007669"/>
    <property type="project" value="UniProtKB-EC"/>
</dbReference>
<comment type="cofactor">
    <cofactor evidence="1 8">
        <name>pyridoxal 5'-phosphate</name>
        <dbReference type="ChEBI" id="CHEBI:597326"/>
    </cofactor>
</comment>
<proteinExistence type="inferred from homology"/>
<evidence type="ECO:0000259" key="11">
    <source>
        <dbReference type="Pfam" id="PF02784"/>
    </source>
</evidence>
<feature type="domain" description="Orn/DAP/Arg decarboxylase 2 N-terminal" evidence="11">
    <location>
        <begin position="40"/>
        <end position="274"/>
    </location>
</feature>
<evidence type="ECO:0000256" key="3">
    <source>
        <dbReference type="ARBA" id="ARBA00022898"/>
    </source>
</evidence>
<evidence type="ECO:0000256" key="7">
    <source>
        <dbReference type="ARBA" id="ARBA00049127"/>
    </source>
</evidence>
<dbReference type="Pfam" id="PF02784">
    <property type="entry name" value="Orn_Arg_deC_N"/>
    <property type="match status" value="1"/>
</dbReference>
<dbReference type="InterPro" id="IPR000183">
    <property type="entry name" value="Orn/DAP/Arg_de-COase"/>
</dbReference>
<comment type="catalytic activity">
    <reaction evidence="7">
        <text>L-ornithine + H(+) = putrescine + CO2</text>
        <dbReference type="Rhea" id="RHEA:22964"/>
        <dbReference type="ChEBI" id="CHEBI:15378"/>
        <dbReference type="ChEBI" id="CHEBI:16526"/>
        <dbReference type="ChEBI" id="CHEBI:46911"/>
        <dbReference type="ChEBI" id="CHEBI:326268"/>
        <dbReference type="EC" id="4.1.1.17"/>
    </reaction>
</comment>
<name>A0A4Z0M5D6_9GAMM</name>
<dbReference type="EMBL" id="SRLE01000005">
    <property type="protein sequence ID" value="TGD74701.1"/>
    <property type="molecule type" value="Genomic_DNA"/>
</dbReference>
<evidence type="ECO:0000313" key="12">
    <source>
        <dbReference type="EMBL" id="TGD74701.1"/>
    </source>
</evidence>
<dbReference type="OrthoDB" id="9802147at2"/>
<organism evidence="12 13">
    <name type="scientific">Mangrovimicrobium sediminis</name>
    <dbReference type="NCBI Taxonomy" id="2562682"/>
    <lineage>
        <taxon>Bacteria</taxon>
        <taxon>Pseudomonadati</taxon>
        <taxon>Pseudomonadota</taxon>
        <taxon>Gammaproteobacteria</taxon>
        <taxon>Cellvibrionales</taxon>
        <taxon>Halieaceae</taxon>
        <taxon>Mangrovimicrobium</taxon>
    </lineage>
</organism>
<dbReference type="SUPFAM" id="SSF51419">
    <property type="entry name" value="PLP-binding barrel"/>
    <property type="match status" value="1"/>
</dbReference>
<evidence type="ECO:0000256" key="5">
    <source>
        <dbReference type="ARBA" id="ARBA00034115"/>
    </source>
</evidence>
<sequence length="396" mass="43438">MTGSPAQRFHYPQQAAPYRNSAEITGRVKPVEPLYLFCADQLEQRARRFLEGFPGMVSYAVKANPEYRVLATLHSCGVRNFDVASLEEVITVAAACPGAVLHFNNPIKAEEAVREAYLRFGVRSFALDEMAELEKIHRCTDGDRDVIYAVRFKLAHAGAAYDFGSKFGADEPAAVALLTELRRRGLRAALTFHPGSQCTDPTMYARYVEAGARIAQRADTPLEFLNVGGGFPEYYLNTAPPSLETYFGQVHRAARGAFGDGVPLLCEPGRAMVAPSVSLLARIVHCREDGQTVFINDGVYGGMQEQSLVDLQLPVRAWRDGAAVAGEHTHYRVFGPTCDPIDRLQRTVSLPRGLRPGDYLEFGLLGAYGSATSTRFNGFQSAAYVDIREGTDFDPA</sequence>
<evidence type="ECO:0000259" key="10">
    <source>
        <dbReference type="Pfam" id="PF00278"/>
    </source>
</evidence>
<comment type="similarity">
    <text evidence="2 9">Belongs to the Orn/Lys/Arg decarboxylase class-II family.</text>
</comment>
<dbReference type="PROSITE" id="PS00879">
    <property type="entry name" value="ODR_DC_2_2"/>
    <property type="match status" value="1"/>
</dbReference>
<evidence type="ECO:0000256" key="6">
    <source>
        <dbReference type="ARBA" id="ARBA00034138"/>
    </source>
</evidence>
<evidence type="ECO:0000256" key="8">
    <source>
        <dbReference type="PIRSR" id="PIRSR600183-50"/>
    </source>
</evidence>
<keyword evidence="4" id="KW-0456">Lyase</keyword>
<dbReference type="PRINTS" id="PR01179">
    <property type="entry name" value="ODADCRBXLASE"/>
</dbReference>
<accession>A0A4Z0M5D6</accession>
<dbReference type="EC" id="4.1.1.17" evidence="6"/>
<comment type="caution">
    <text evidence="12">The sequence shown here is derived from an EMBL/GenBank/DDBJ whole genome shotgun (WGS) entry which is preliminary data.</text>
</comment>
<dbReference type="PANTHER" id="PTHR11482">
    <property type="entry name" value="ARGININE/DIAMINOPIMELATE/ORNITHINE DECARBOXYLASE"/>
    <property type="match status" value="1"/>
</dbReference>
<evidence type="ECO:0000313" key="13">
    <source>
        <dbReference type="Proteomes" id="UP000298050"/>
    </source>
</evidence>
<dbReference type="Gene3D" id="2.40.37.10">
    <property type="entry name" value="Lyase, Ornithine Decarboxylase, Chain A, domain 1"/>
    <property type="match status" value="1"/>
</dbReference>
<feature type="active site" description="Proton donor" evidence="8">
    <location>
        <position position="338"/>
    </location>
</feature>
<evidence type="ECO:0000256" key="4">
    <source>
        <dbReference type="ARBA" id="ARBA00023239"/>
    </source>
</evidence>
<dbReference type="PROSITE" id="PS00878">
    <property type="entry name" value="ODR_DC_2_1"/>
    <property type="match status" value="1"/>
</dbReference>
<dbReference type="InterPro" id="IPR002433">
    <property type="entry name" value="Orn_de-COase"/>
</dbReference>
<evidence type="ECO:0000256" key="2">
    <source>
        <dbReference type="ARBA" id="ARBA00008872"/>
    </source>
</evidence>
<reference evidence="12 13" key="1">
    <citation type="submission" date="2019-04" db="EMBL/GenBank/DDBJ databases">
        <title>Taxonomy of novel Haliea sp. from mangrove soil of West Coast of India.</title>
        <authorList>
            <person name="Verma A."/>
            <person name="Kumar P."/>
            <person name="Krishnamurthi S."/>
        </authorList>
    </citation>
    <scope>NUCLEOTIDE SEQUENCE [LARGE SCALE GENOMIC DNA]</scope>
    <source>
        <strain evidence="12 13">SAOS-164</strain>
    </source>
</reference>
<keyword evidence="3 8" id="KW-0663">Pyridoxal phosphate</keyword>
<dbReference type="InterPro" id="IPR009006">
    <property type="entry name" value="Ala_racemase/Decarboxylase_C"/>
</dbReference>
<dbReference type="InterPro" id="IPR022657">
    <property type="entry name" value="De-COase2_CS"/>
</dbReference>
<dbReference type="GO" id="GO:0005737">
    <property type="term" value="C:cytoplasm"/>
    <property type="evidence" value="ECO:0007669"/>
    <property type="project" value="TreeGrafter"/>
</dbReference>
<dbReference type="Pfam" id="PF00278">
    <property type="entry name" value="Orn_DAP_Arg_deC"/>
    <property type="match status" value="1"/>
</dbReference>
<protein>
    <recommendedName>
        <fullName evidence="6">ornithine decarboxylase</fullName>
        <ecNumber evidence="6">4.1.1.17</ecNumber>
    </recommendedName>
</protein>
<dbReference type="PANTHER" id="PTHR11482:SF6">
    <property type="entry name" value="ORNITHINE DECARBOXYLASE 1-RELATED"/>
    <property type="match status" value="1"/>
</dbReference>
<dbReference type="AlphaFoldDB" id="A0A4Z0M5D6"/>
<dbReference type="InterPro" id="IPR029066">
    <property type="entry name" value="PLP-binding_barrel"/>
</dbReference>
<keyword evidence="13" id="KW-1185">Reference proteome</keyword>
<dbReference type="RefSeq" id="WP_135441714.1">
    <property type="nucleotide sequence ID" value="NZ_SRLE01000005.1"/>
</dbReference>
<feature type="domain" description="Orn/DAP/Arg decarboxylase 2 C-terminal" evidence="10">
    <location>
        <begin position="275"/>
        <end position="362"/>
    </location>
</feature>
<evidence type="ECO:0000256" key="1">
    <source>
        <dbReference type="ARBA" id="ARBA00001933"/>
    </source>
</evidence>
<dbReference type="SUPFAM" id="SSF50621">
    <property type="entry name" value="Alanine racemase C-terminal domain-like"/>
    <property type="match status" value="1"/>
</dbReference>